<dbReference type="PROSITE" id="PS50850">
    <property type="entry name" value="MFS"/>
    <property type="match status" value="1"/>
</dbReference>
<comment type="subcellular location">
    <subcellularLocation>
        <location evidence="1">Membrane</location>
        <topology evidence="1">Multi-pass membrane protein</topology>
    </subcellularLocation>
</comment>
<dbReference type="AlphaFoldDB" id="A0A0C9VCU3"/>
<keyword evidence="2 5" id="KW-0812">Transmembrane</keyword>
<evidence type="ECO:0000256" key="4">
    <source>
        <dbReference type="ARBA" id="ARBA00023136"/>
    </source>
</evidence>
<protein>
    <recommendedName>
        <fullName evidence="6">Major facilitator superfamily (MFS) profile domain-containing protein</fullName>
    </recommendedName>
</protein>
<name>A0A0C9VCU3_SPHS4</name>
<sequence>NGCYIRWASKNEKHPRNWTRNFNDTSLIIILDLFTTAVSTAGATAAAKAQEEFGVERTLSLFLFLSAYLLGQGLGGVVSPPYSKAFDRKKLYVVSTALHSIFCVLIAAVPSPVMVVVGRFVTEFLSAIPAVIVAGSIEDMFLGGVAHVCIINSTMFNSRDRLWLIFLSAITANIGLVIGPIVSTYITADLEWQVKTTSVTHEYLKFGRWIFYVAAITTGVIAVLLLTIKESRPSLLLAGMLVEVREETGLEALQPLSPDHTPDMCTFT</sequence>
<feature type="transmembrane region" description="Helical" evidence="5">
    <location>
        <begin position="59"/>
        <end position="79"/>
    </location>
</feature>
<evidence type="ECO:0000259" key="6">
    <source>
        <dbReference type="PROSITE" id="PS50850"/>
    </source>
</evidence>
<evidence type="ECO:0000256" key="2">
    <source>
        <dbReference type="ARBA" id="ARBA00022692"/>
    </source>
</evidence>
<dbReference type="GO" id="GO:0022857">
    <property type="term" value="F:transmembrane transporter activity"/>
    <property type="evidence" value="ECO:0007669"/>
    <property type="project" value="InterPro"/>
</dbReference>
<evidence type="ECO:0000313" key="8">
    <source>
        <dbReference type="Proteomes" id="UP000054279"/>
    </source>
</evidence>
<dbReference type="Proteomes" id="UP000054279">
    <property type="component" value="Unassembled WGS sequence"/>
</dbReference>
<dbReference type="PANTHER" id="PTHR23502:SF157">
    <property type="entry name" value="MAJOR FACILITATOR SUPERFAMILY (MFS) PROFILE DOMAIN-CONTAINING PROTEIN-RELATED"/>
    <property type="match status" value="1"/>
</dbReference>
<dbReference type="InterPro" id="IPR011701">
    <property type="entry name" value="MFS"/>
</dbReference>
<gene>
    <name evidence="7" type="ORF">M422DRAFT_181078</name>
</gene>
<organism evidence="7 8">
    <name type="scientific">Sphaerobolus stellatus (strain SS14)</name>
    <dbReference type="NCBI Taxonomy" id="990650"/>
    <lineage>
        <taxon>Eukaryota</taxon>
        <taxon>Fungi</taxon>
        <taxon>Dikarya</taxon>
        <taxon>Basidiomycota</taxon>
        <taxon>Agaricomycotina</taxon>
        <taxon>Agaricomycetes</taxon>
        <taxon>Phallomycetidae</taxon>
        <taxon>Geastrales</taxon>
        <taxon>Sphaerobolaceae</taxon>
        <taxon>Sphaerobolus</taxon>
    </lineage>
</organism>
<feature type="non-terminal residue" evidence="7">
    <location>
        <position position="268"/>
    </location>
</feature>
<proteinExistence type="predicted"/>
<dbReference type="Gene3D" id="1.20.1250.20">
    <property type="entry name" value="MFS general substrate transporter like domains"/>
    <property type="match status" value="1"/>
</dbReference>
<dbReference type="GO" id="GO:0016020">
    <property type="term" value="C:membrane"/>
    <property type="evidence" value="ECO:0007669"/>
    <property type="project" value="UniProtKB-SubCell"/>
</dbReference>
<dbReference type="HOGENOM" id="CLU_1040375_0_0_1"/>
<dbReference type="InterPro" id="IPR020846">
    <property type="entry name" value="MFS_dom"/>
</dbReference>
<feature type="transmembrane region" description="Helical" evidence="5">
    <location>
        <begin position="162"/>
        <end position="186"/>
    </location>
</feature>
<feature type="transmembrane region" description="Helical" evidence="5">
    <location>
        <begin position="91"/>
        <end position="115"/>
    </location>
</feature>
<accession>A0A0C9VCU3</accession>
<evidence type="ECO:0000256" key="3">
    <source>
        <dbReference type="ARBA" id="ARBA00022989"/>
    </source>
</evidence>
<reference evidence="7 8" key="1">
    <citation type="submission" date="2014-06" db="EMBL/GenBank/DDBJ databases">
        <title>Evolutionary Origins and Diversification of the Mycorrhizal Mutualists.</title>
        <authorList>
            <consortium name="DOE Joint Genome Institute"/>
            <consortium name="Mycorrhizal Genomics Consortium"/>
            <person name="Kohler A."/>
            <person name="Kuo A."/>
            <person name="Nagy L.G."/>
            <person name="Floudas D."/>
            <person name="Copeland A."/>
            <person name="Barry K.W."/>
            <person name="Cichocki N."/>
            <person name="Veneault-Fourrey C."/>
            <person name="LaButti K."/>
            <person name="Lindquist E.A."/>
            <person name="Lipzen A."/>
            <person name="Lundell T."/>
            <person name="Morin E."/>
            <person name="Murat C."/>
            <person name="Riley R."/>
            <person name="Ohm R."/>
            <person name="Sun H."/>
            <person name="Tunlid A."/>
            <person name="Henrissat B."/>
            <person name="Grigoriev I.V."/>
            <person name="Hibbett D.S."/>
            <person name="Martin F."/>
        </authorList>
    </citation>
    <scope>NUCLEOTIDE SEQUENCE [LARGE SCALE GENOMIC DNA]</scope>
    <source>
        <strain evidence="7 8">SS14</strain>
    </source>
</reference>
<keyword evidence="8" id="KW-1185">Reference proteome</keyword>
<evidence type="ECO:0000256" key="5">
    <source>
        <dbReference type="SAM" id="Phobius"/>
    </source>
</evidence>
<dbReference type="PANTHER" id="PTHR23502">
    <property type="entry name" value="MAJOR FACILITATOR SUPERFAMILY"/>
    <property type="match status" value="1"/>
</dbReference>
<keyword evidence="4 5" id="KW-0472">Membrane</keyword>
<dbReference type="Pfam" id="PF07690">
    <property type="entry name" value="MFS_1"/>
    <property type="match status" value="1"/>
</dbReference>
<keyword evidence="3 5" id="KW-1133">Transmembrane helix</keyword>
<feature type="transmembrane region" description="Helical" evidence="5">
    <location>
        <begin position="206"/>
        <end position="228"/>
    </location>
</feature>
<dbReference type="EMBL" id="KN837191">
    <property type="protein sequence ID" value="KIJ35196.1"/>
    <property type="molecule type" value="Genomic_DNA"/>
</dbReference>
<feature type="domain" description="Major facilitator superfamily (MFS) profile" evidence="6">
    <location>
        <begin position="21"/>
        <end position="268"/>
    </location>
</feature>
<dbReference type="InterPro" id="IPR036259">
    <property type="entry name" value="MFS_trans_sf"/>
</dbReference>
<feature type="transmembrane region" description="Helical" evidence="5">
    <location>
        <begin position="26"/>
        <end position="47"/>
    </location>
</feature>
<evidence type="ECO:0000313" key="7">
    <source>
        <dbReference type="EMBL" id="KIJ35196.1"/>
    </source>
</evidence>
<dbReference type="OrthoDB" id="5410178at2759"/>
<evidence type="ECO:0000256" key="1">
    <source>
        <dbReference type="ARBA" id="ARBA00004141"/>
    </source>
</evidence>
<dbReference type="SUPFAM" id="SSF103473">
    <property type="entry name" value="MFS general substrate transporter"/>
    <property type="match status" value="1"/>
</dbReference>
<feature type="transmembrane region" description="Helical" evidence="5">
    <location>
        <begin position="127"/>
        <end position="150"/>
    </location>
</feature>